<keyword evidence="3" id="KW-1134">Transmembrane beta strand</keyword>
<dbReference type="OrthoDB" id="5482786at2"/>
<dbReference type="InterPro" id="IPR003367">
    <property type="entry name" value="Thrombospondin_3-like_rpt"/>
</dbReference>
<dbReference type="PANTHER" id="PTHR30329">
    <property type="entry name" value="STATOR ELEMENT OF FLAGELLAR MOTOR COMPLEX"/>
    <property type="match status" value="1"/>
</dbReference>
<dbReference type="InterPro" id="IPR036737">
    <property type="entry name" value="OmpA-like_sf"/>
</dbReference>
<evidence type="ECO:0000256" key="7">
    <source>
        <dbReference type="ARBA" id="ARBA00023114"/>
    </source>
</evidence>
<evidence type="ECO:0000256" key="8">
    <source>
        <dbReference type="ARBA" id="ARBA00023136"/>
    </source>
</evidence>
<name>A0A1L3GGS3_SYNAC</name>
<evidence type="ECO:0000256" key="11">
    <source>
        <dbReference type="SAM" id="SignalP"/>
    </source>
</evidence>
<dbReference type="SUPFAM" id="SSF103647">
    <property type="entry name" value="TSP type-3 repeat"/>
    <property type="match status" value="1"/>
</dbReference>
<keyword evidence="4" id="KW-0812">Transmembrane</keyword>
<organism evidence="13 14">
    <name type="scientific">Syntrophotalea acetylenica</name>
    <name type="common">Pelobacter acetylenicus</name>
    <dbReference type="NCBI Taxonomy" id="29542"/>
    <lineage>
        <taxon>Bacteria</taxon>
        <taxon>Pseudomonadati</taxon>
        <taxon>Thermodesulfobacteriota</taxon>
        <taxon>Desulfuromonadia</taxon>
        <taxon>Desulfuromonadales</taxon>
        <taxon>Syntrophotaleaceae</taxon>
        <taxon>Syntrophotalea</taxon>
    </lineage>
</organism>
<evidence type="ECO:0000256" key="2">
    <source>
        <dbReference type="ARBA" id="ARBA00022448"/>
    </source>
</evidence>
<evidence type="ECO:0000256" key="5">
    <source>
        <dbReference type="ARBA" id="ARBA00022729"/>
    </source>
</evidence>
<keyword evidence="9" id="KW-0998">Cell outer membrane</keyword>
<evidence type="ECO:0000256" key="1">
    <source>
        <dbReference type="ARBA" id="ARBA00004571"/>
    </source>
</evidence>
<evidence type="ECO:0000256" key="4">
    <source>
        <dbReference type="ARBA" id="ARBA00022692"/>
    </source>
</evidence>
<accession>A0A1L3GGS3</accession>
<dbReference type="STRING" id="29542.A6070_02990"/>
<dbReference type="GO" id="GO:0046930">
    <property type="term" value="C:pore complex"/>
    <property type="evidence" value="ECO:0007669"/>
    <property type="project" value="UniProtKB-KW"/>
</dbReference>
<keyword evidence="6" id="KW-0406">Ion transport</keyword>
<dbReference type="Pfam" id="PF13505">
    <property type="entry name" value="OMP_b-brl"/>
    <property type="match status" value="1"/>
</dbReference>
<keyword evidence="14" id="KW-1185">Reference proteome</keyword>
<keyword evidence="8 10" id="KW-0472">Membrane</keyword>
<proteinExistence type="predicted"/>
<dbReference type="GO" id="GO:0015288">
    <property type="term" value="F:porin activity"/>
    <property type="evidence" value="ECO:0007669"/>
    <property type="project" value="UniProtKB-KW"/>
</dbReference>
<dbReference type="GO" id="GO:0005509">
    <property type="term" value="F:calcium ion binding"/>
    <property type="evidence" value="ECO:0007669"/>
    <property type="project" value="InterPro"/>
</dbReference>
<feature type="signal peptide" evidence="11">
    <location>
        <begin position="1"/>
        <end position="24"/>
    </location>
</feature>
<dbReference type="InterPro" id="IPR006690">
    <property type="entry name" value="OMPA-like_CS"/>
</dbReference>
<dbReference type="AlphaFoldDB" id="A0A1L3GGS3"/>
<dbReference type="GO" id="GO:0006811">
    <property type="term" value="P:monoatomic ion transport"/>
    <property type="evidence" value="ECO:0007669"/>
    <property type="project" value="UniProtKB-KW"/>
</dbReference>
<feature type="chain" id="PRO_5012137127" description="OmpA-like domain-containing protein" evidence="11">
    <location>
        <begin position="25"/>
        <end position="395"/>
    </location>
</feature>
<evidence type="ECO:0000256" key="6">
    <source>
        <dbReference type="ARBA" id="ARBA00023065"/>
    </source>
</evidence>
<dbReference type="RefSeq" id="WP_072286993.1">
    <property type="nucleotide sequence ID" value="NZ_CP015455.1"/>
</dbReference>
<dbReference type="PROSITE" id="PS51123">
    <property type="entry name" value="OMPA_2"/>
    <property type="match status" value="1"/>
</dbReference>
<evidence type="ECO:0000313" key="14">
    <source>
        <dbReference type="Proteomes" id="UP000182264"/>
    </source>
</evidence>
<dbReference type="PRINTS" id="PR01021">
    <property type="entry name" value="OMPADOMAIN"/>
</dbReference>
<dbReference type="InterPro" id="IPR027385">
    <property type="entry name" value="Beta-barrel_OMP"/>
</dbReference>
<keyword evidence="7" id="KW-0626">Porin</keyword>
<dbReference type="InterPro" id="IPR006664">
    <property type="entry name" value="OMP_bac"/>
</dbReference>
<dbReference type="InterPro" id="IPR050330">
    <property type="entry name" value="Bact_OuterMem_StrucFunc"/>
</dbReference>
<feature type="domain" description="OmpA-like" evidence="12">
    <location>
        <begin position="274"/>
        <end position="393"/>
    </location>
</feature>
<dbReference type="KEGG" id="pace:A6070_02990"/>
<dbReference type="InterPro" id="IPR011250">
    <property type="entry name" value="OMP/PagP_B-barrel"/>
</dbReference>
<evidence type="ECO:0000256" key="3">
    <source>
        <dbReference type="ARBA" id="ARBA00022452"/>
    </source>
</evidence>
<evidence type="ECO:0000313" key="13">
    <source>
        <dbReference type="EMBL" id="APG25144.1"/>
    </source>
</evidence>
<dbReference type="InterPro" id="IPR006665">
    <property type="entry name" value="OmpA-like"/>
</dbReference>
<protein>
    <recommendedName>
        <fullName evidence="12">OmpA-like domain-containing protein</fullName>
    </recommendedName>
</protein>
<dbReference type="GO" id="GO:0007155">
    <property type="term" value="P:cell adhesion"/>
    <property type="evidence" value="ECO:0007669"/>
    <property type="project" value="InterPro"/>
</dbReference>
<evidence type="ECO:0000256" key="10">
    <source>
        <dbReference type="PROSITE-ProRule" id="PRU00473"/>
    </source>
</evidence>
<dbReference type="EMBL" id="CP015518">
    <property type="protein sequence ID" value="APG25144.1"/>
    <property type="molecule type" value="Genomic_DNA"/>
</dbReference>
<sequence length="395" mass="42445">MKITSLIAAACILACCTLPAVSQAEIKTGVLTLSPMLGGITMEGDQPVDSSGLAYSLGLGYNFTPNFGLEAVLGGANLDKKGGGDADFWNYRLDALYHFMPENRLVPYLAAGAGGYTLDSDDEFMANYGAGLLYFLGENVALRADVRHMMGFNESNLEHNLIYTAGFKFQFAGTQAPVKKEEPVAAAPVDSDGDGVTDDLDQCPDTPKGAPVDAKGCPLDSDGDGVYDYLDQCPGTPEGAPVDAKGCPLDSDGDGVYDYLDQCPDTPKGMSVDEKGCELKLTLRINFDFDQAVIKPEYKGELDKAAAFVRANANVPYILLTGHTDSKGKDAYNQRLSERRAEAVRQALINNYGLDPAKLKSRGYGETRPVASNDTEEGRYMNRRVELVCCTVVPE</sequence>
<dbReference type="Pfam" id="PF02412">
    <property type="entry name" value="TSP_3"/>
    <property type="match status" value="3"/>
</dbReference>
<dbReference type="CDD" id="cd07185">
    <property type="entry name" value="OmpA_C-like"/>
    <property type="match status" value="1"/>
</dbReference>
<dbReference type="PANTHER" id="PTHR30329:SF21">
    <property type="entry name" value="LIPOPROTEIN YIAD-RELATED"/>
    <property type="match status" value="1"/>
</dbReference>
<reference evidence="13 14" key="1">
    <citation type="journal article" date="2017" name="Genome Announc.">
        <title>Complete Genome Sequences of Two Acetylene-Fermenting Pelobacter acetylenicus Strains.</title>
        <authorList>
            <person name="Sutton J.M."/>
            <person name="Baesman S.M."/>
            <person name="Fierst J.L."/>
            <person name="Poret-Peterson A.T."/>
            <person name="Oremland R.S."/>
            <person name="Dunlap D.S."/>
            <person name="Akob D.M."/>
        </authorList>
    </citation>
    <scope>NUCLEOTIDE SEQUENCE [LARGE SCALE GENOMIC DNA]</scope>
    <source>
        <strain evidence="13 14">DSM 3247</strain>
    </source>
</reference>
<dbReference type="GO" id="GO:0009279">
    <property type="term" value="C:cell outer membrane"/>
    <property type="evidence" value="ECO:0007669"/>
    <property type="project" value="UniProtKB-SubCell"/>
</dbReference>
<gene>
    <name evidence="13" type="ORF">A7E75_09015</name>
</gene>
<dbReference type="Gene3D" id="3.30.1330.60">
    <property type="entry name" value="OmpA-like domain"/>
    <property type="match status" value="1"/>
</dbReference>
<dbReference type="PROSITE" id="PS01068">
    <property type="entry name" value="OMPA_1"/>
    <property type="match status" value="1"/>
</dbReference>
<dbReference type="SUPFAM" id="SSF103088">
    <property type="entry name" value="OmpA-like"/>
    <property type="match status" value="1"/>
</dbReference>
<dbReference type="InterPro" id="IPR028974">
    <property type="entry name" value="TSP_type-3_rpt"/>
</dbReference>
<dbReference type="Pfam" id="PF00691">
    <property type="entry name" value="OmpA"/>
    <property type="match status" value="1"/>
</dbReference>
<dbReference type="Proteomes" id="UP000182264">
    <property type="component" value="Chromosome"/>
</dbReference>
<evidence type="ECO:0000256" key="9">
    <source>
        <dbReference type="ARBA" id="ARBA00023237"/>
    </source>
</evidence>
<dbReference type="SUPFAM" id="SSF56925">
    <property type="entry name" value="OMPA-like"/>
    <property type="match status" value="1"/>
</dbReference>
<evidence type="ECO:0000259" key="12">
    <source>
        <dbReference type="PROSITE" id="PS51123"/>
    </source>
</evidence>
<keyword evidence="5 11" id="KW-0732">Signal</keyword>
<comment type="subcellular location">
    <subcellularLocation>
        <location evidence="1">Cell outer membrane</location>
        <topology evidence="1">Multi-pass membrane protein</topology>
    </subcellularLocation>
</comment>
<keyword evidence="2" id="KW-0813">Transport</keyword>
<dbReference type="Gene3D" id="2.40.160.20">
    <property type="match status" value="1"/>
</dbReference>